<evidence type="ECO:0000256" key="3">
    <source>
        <dbReference type="ARBA" id="ARBA00023027"/>
    </source>
</evidence>
<keyword evidence="2 7" id="KW-0560">Oxidoreductase</keyword>
<dbReference type="InterPro" id="IPR051265">
    <property type="entry name" value="HIBADH-related_NP60_sf"/>
</dbReference>
<keyword evidence="8" id="KW-1185">Reference proteome</keyword>
<dbReference type="Gene3D" id="1.10.1040.10">
    <property type="entry name" value="N-(1-d-carboxylethyl)-l-norvaline Dehydrogenase, domain 2"/>
    <property type="match status" value="1"/>
</dbReference>
<dbReference type="InterPro" id="IPR002204">
    <property type="entry name" value="3-OH-isobutyrate_DH-rel_CS"/>
</dbReference>
<dbReference type="InterPro" id="IPR008927">
    <property type="entry name" value="6-PGluconate_DH-like_C_sf"/>
</dbReference>
<evidence type="ECO:0000256" key="4">
    <source>
        <dbReference type="PIRSR" id="PIRSR000103-1"/>
    </source>
</evidence>
<organism evidence="7 8">
    <name type="scientific">Priestia megaterium (strain ATCC 12872 / QMB1551)</name>
    <name type="common">Bacillus megaterium</name>
    <dbReference type="NCBI Taxonomy" id="545693"/>
    <lineage>
        <taxon>Bacteria</taxon>
        <taxon>Bacillati</taxon>
        <taxon>Bacillota</taxon>
        <taxon>Bacilli</taxon>
        <taxon>Bacillales</taxon>
        <taxon>Bacillaceae</taxon>
        <taxon>Priestia</taxon>
    </lineage>
</organism>
<comment type="similarity">
    <text evidence="1">Belongs to the HIBADH-related family.</text>
</comment>
<evidence type="ECO:0000256" key="2">
    <source>
        <dbReference type="ARBA" id="ARBA00023002"/>
    </source>
</evidence>
<feature type="domain" description="6-phosphogluconate dehydrogenase NADP-binding" evidence="5">
    <location>
        <begin position="5"/>
        <end position="164"/>
    </location>
</feature>
<gene>
    <name evidence="7" type="ordered locus">BMQ_2707</name>
</gene>
<dbReference type="PANTHER" id="PTHR43580">
    <property type="entry name" value="OXIDOREDUCTASE GLYR1-RELATED"/>
    <property type="match status" value="1"/>
</dbReference>
<dbReference type="InterPro" id="IPR015815">
    <property type="entry name" value="HIBADH-related"/>
</dbReference>
<dbReference type="Pfam" id="PF14833">
    <property type="entry name" value="NAD_binding_11"/>
    <property type="match status" value="1"/>
</dbReference>
<reference evidence="7 8" key="1">
    <citation type="journal article" date="2011" name="J. Bacteriol.">
        <title>Genome sequences of the biotechnologically important Bacillus megaterium strains QM B1551 and DSM319.</title>
        <authorList>
            <person name="Eppinger M."/>
            <person name="Bunk B."/>
            <person name="Johns M.A."/>
            <person name="Edirisinghe J.N."/>
            <person name="Kutumbaka K.K."/>
            <person name="Koenig S.S."/>
            <person name="Huot Creasy H."/>
            <person name="Rosovitz M.J."/>
            <person name="Riley D.R."/>
            <person name="Daugherty S."/>
            <person name="Martin M."/>
            <person name="Elbourne L.D."/>
            <person name="Paulsen I."/>
            <person name="Biedendieck R."/>
            <person name="Braun C."/>
            <person name="Grayburn S."/>
            <person name="Dhingra S."/>
            <person name="Lukyanchuk V."/>
            <person name="Ball B."/>
            <person name="Ul-Qamar R."/>
            <person name="Seibel J."/>
            <person name="Bremer E."/>
            <person name="Jahn D."/>
            <person name="Ravel J."/>
            <person name="Vary P.S."/>
        </authorList>
    </citation>
    <scope>NUCLEOTIDE SEQUENCE [LARGE SCALE GENOMIC DNA]</scope>
    <source>
        <strain evidence="8">ATCC 12872 / QMB1551</strain>
    </source>
</reference>
<evidence type="ECO:0000313" key="8">
    <source>
        <dbReference type="Proteomes" id="UP000000935"/>
    </source>
</evidence>
<dbReference type="GO" id="GO:0050661">
    <property type="term" value="F:NADP binding"/>
    <property type="evidence" value="ECO:0007669"/>
    <property type="project" value="InterPro"/>
</dbReference>
<accession>D5DU67</accession>
<dbReference type="Gene3D" id="3.40.50.720">
    <property type="entry name" value="NAD(P)-binding Rossmann-like Domain"/>
    <property type="match status" value="1"/>
</dbReference>
<dbReference type="GO" id="GO:0051287">
    <property type="term" value="F:NAD binding"/>
    <property type="evidence" value="ECO:0007669"/>
    <property type="project" value="InterPro"/>
</dbReference>
<dbReference type="GO" id="GO:0016054">
    <property type="term" value="P:organic acid catabolic process"/>
    <property type="evidence" value="ECO:0007669"/>
    <property type="project" value="UniProtKB-ARBA"/>
</dbReference>
<dbReference type="InterPro" id="IPR006115">
    <property type="entry name" value="6PGDH_NADP-bd"/>
</dbReference>
<dbReference type="KEGG" id="bmq:BMQ_2707"/>
<dbReference type="PROSITE" id="PS00895">
    <property type="entry name" value="3_HYDROXYISOBUT_DH"/>
    <property type="match status" value="1"/>
</dbReference>
<evidence type="ECO:0000259" key="6">
    <source>
        <dbReference type="Pfam" id="PF14833"/>
    </source>
</evidence>
<dbReference type="AlphaFoldDB" id="D5DU67"/>
<sequence length="295" mass="31425">MVKMKVGLIGLGNMGLPMAENMIKAGHELVIYNRTASKAESLVKKGAKVVETPAQAAQEANLVFTILSNDEALEEVTLSEAGVLAGLQEGGIHVSVSTISVDLSEKLTSAHAASGQHFVAATVLGRPDAAAAAALKVIVAGNKEAREQVWPLFEAIGQTIFTVGEEPYLSNVAKLGNNFLLVSMLEAVSEAVVMVEQYGMQAEEFLEVVNSLFASPVYKNYGNLIAKRDFEPAGFKLELGLKDVNLAIDAAKKVSAPLPLGELVKGHYEQGIENGWGHLDWSALLKTVEALKKDN</sequence>
<dbReference type="eggNOG" id="COG2084">
    <property type="taxonomic scope" value="Bacteria"/>
</dbReference>
<dbReference type="HOGENOM" id="CLU_035117_0_1_9"/>
<dbReference type="Proteomes" id="UP000000935">
    <property type="component" value="Chromosome"/>
</dbReference>
<dbReference type="PIRSF" id="PIRSF000103">
    <property type="entry name" value="HIBADH"/>
    <property type="match status" value="1"/>
</dbReference>
<evidence type="ECO:0000256" key="1">
    <source>
        <dbReference type="ARBA" id="ARBA00009080"/>
    </source>
</evidence>
<proteinExistence type="inferred from homology"/>
<dbReference type="Pfam" id="PF03446">
    <property type="entry name" value="NAD_binding_2"/>
    <property type="match status" value="1"/>
</dbReference>
<dbReference type="InterPro" id="IPR013328">
    <property type="entry name" value="6PGD_dom2"/>
</dbReference>
<dbReference type="EMBL" id="CP001983">
    <property type="protein sequence ID" value="ADE69729.1"/>
    <property type="molecule type" value="Genomic_DNA"/>
</dbReference>
<keyword evidence="3" id="KW-0520">NAD</keyword>
<dbReference type="SMR" id="D5DU67"/>
<feature type="domain" description="3-hydroxyisobutyrate dehydrogenase-like NAD-binding" evidence="6">
    <location>
        <begin position="171"/>
        <end position="287"/>
    </location>
</feature>
<dbReference type="PANTHER" id="PTHR43580:SF2">
    <property type="entry name" value="CYTOKINE-LIKE NUCLEAR FACTOR N-PAC"/>
    <property type="match status" value="1"/>
</dbReference>
<dbReference type="EC" id="1.1.-.-" evidence="7"/>
<evidence type="ECO:0000313" key="7">
    <source>
        <dbReference type="EMBL" id="ADE69729.1"/>
    </source>
</evidence>
<dbReference type="SUPFAM" id="SSF48179">
    <property type="entry name" value="6-phosphogluconate dehydrogenase C-terminal domain-like"/>
    <property type="match status" value="1"/>
</dbReference>
<dbReference type="GO" id="GO:0016491">
    <property type="term" value="F:oxidoreductase activity"/>
    <property type="evidence" value="ECO:0007669"/>
    <property type="project" value="UniProtKB-KW"/>
</dbReference>
<name>D5DU67_PRIM1</name>
<evidence type="ECO:0000259" key="5">
    <source>
        <dbReference type="Pfam" id="PF03446"/>
    </source>
</evidence>
<dbReference type="STRING" id="545693.BMQ_2707"/>
<protein>
    <submittedName>
        <fullName evidence="7">Uncharacterized oxidoreductase</fullName>
        <ecNumber evidence="7">1.1.-.-</ecNumber>
    </submittedName>
</protein>
<dbReference type="SUPFAM" id="SSF51735">
    <property type="entry name" value="NAD(P)-binding Rossmann-fold domains"/>
    <property type="match status" value="1"/>
</dbReference>
<dbReference type="InterPro" id="IPR036291">
    <property type="entry name" value="NAD(P)-bd_dom_sf"/>
</dbReference>
<feature type="active site" evidence="4">
    <location>
        <position position="174"/>
    </location>
</feature>
<dbReference type="InterPro" id="IPR029154">
    <property type="entry name" value="HIBADH-like_NADP-bd"/>
</dbReference>